<keyword evidence="4" id="KW-0238">DNA-binding</keyword>
<keyword evidence="5" id="KW-0804">Transcription</keyword>
<dbReference type="InterPro" id="IPR000943">
    <property type="entry name" value="RNA_pol_sigma70"/>
</dbReference>
<evidence type="ECO:0000313" key="12">
    <source>
        <dbReference type="Proteomes" id="UP001230188"/>
    </source>
</evidence>
<dbReference type="GO" id="GO:0006352">
    <property type="term" value="P:DNA-templated transcription initiation"/>
    <property type="evidence" value="ECO:0007669"/>
    <property type="project" value="InterPro"/>
</dbReference>
<dbReference type="PRINTS" id="PR00046">
    <property type="entry name" value="SIGMA70FCT"/>
</dbReference>
<dbReference type="InterPro" id="IPR013325">
    <property type="entry name" value="RNA_pol_sigma_r2"/>
</dbReference>
<dbReference type="Gene3D" id="1.20.120.1810">
    <property type="match status" value="1"/>
</dbReference>
<dbReference type="PANTHER" id="PTHR30603:SF47">
    <property type="entry name" value="RNA POLYMERASE SIGMA FACTOR SIGD, CHLOROPLASTIC"/>
    <property type="match status" value="1"/>
</dbReference>
<dbReference type="GO" id="GO:0016987">
    <property type="term" value="F:sigma factor activity"/>
    <property type="evidence" value="ECO:0007669"/>
    <property type="project" value="UniProtKB-KW"/>
</dbReference>
<dbReference type="Proteomes" id="UP001230188">
    <property type="component" value="Unassembled WGS sequence"/>
</dbReference>
<dbReference type="Pfam" id="PF04545">
    <property type="entry name" value="Sigma70_r4"/>
    <property type="match status" value="1"/>
</dbReference>
<organism evidence="11 12">
    <name type="scientific">Chrysophaeum taylorii</name>
    <dbReference type="NCBI Taxonomy" id="2483200"/>
    <lineage>
        <taxon>Eukaryota</taxon>
        <taxon>Sar</taxon>
        <taxon>Stramenopiles</taxon>
        <taxon>Ochrophyta</taxon>
        <taxon>Pelagophyceae</taxon>
        <taxon>Pelagomonadales</taxon>
        <taxon>Pelagomonadaceae</taxon>
        <taxon>Chrysophaeum</taxon>
    </lineage>
</organism>
<evidence type="ECO:0000256" key="6">
    <source>
        <dbReference type="SAM" id="Coils"/>
    </source>
</evidence>
<evidence type="ECO:0000256" key="1">
    <source>
        <dbReference type="ARBA" id="ARBA00007788"/>
    </source>
</evidence>
<feature type="coiled-coil region" evidence="6">
    <location>
        <begin position="101"/>
        <end position="131"/>
    </location>
</feature>
<keyword evidence="6" id="KW-0175">Coiled coil</keyword>
<keyword evidence="12" id="KW-1185">Reference proteome</keyword>
<evidence type="ECO:0000256" key="3">
    <source>
        <dbReference type="ARBA" id="ARBA00023082"/>
    </source>
</evidence>
<feature type="compositionally biased region" description="Basic residues" evidence="7">
    <location>
        <begin position="67"/>
        <end position="77"/>
    </location>
</feature>
<keyword evidence="2" id="KW-0805">Transcription regulation</keyword>
<dbReference type="SUPFAM" id="SSF88659">
    <property type="entry name" value="Sigma3 and sigma4 domains of RNA polymerase sigma factors"/>
    <property type="match status" value="2"/>
</dbReference>
<reference evidence="11" key="1">
    <citation type="submission" date="2023-01" db="EMBL/GenBank/DDBJ databases">
        <title>Metagenome sequencing of chrysophaentin producing Chrysophaeum taylorii.</title>
        <authorList>
            <person name="Davison J."/>
            <person name="Bewley C."/>
        </authorList>
    </citation>
    <scope>NUCLEOTIDE SEQUENCE</scope>
    <source>
        <strain evidence="11">NIES-1699</strain>
    </source>
</reference>
<dbReference type="InterPro" id="IPR050239">
    <property type="entry name" value="Sigma-70_RNA_pol_init_factors"/>
</dbReference>
<dbReference type="PANTHER" id="PTHR30603">
    <property type="entry name" value="RNA POLYMERASE SIGMA FACTOR RPO"/>
    <property type="match status" value="1"/>
</dbReference>
<evidence type="ECO:0000256" key="2">
    <source>
        <dbReference type="ARBA" id="ARBA00023015"/>
    </source>
</evidence>
<feature type="domain" description="RNA polymerase sigma-70 region 3" evidence="8">
    <location>
        <begin position="261"/>
        <end position="326"/>
    </location>
</feature>
<feature type="region of interest" description="Disordered" evidence="7">
    <location>
        <begin position="62"/>
        <end position="87"/>
    </location>
</feature>
<evidence type="ECO:0000256" key="5">
    <source>
        <dbReference type="ARBA" id="ARBA00023163"/>
    </source>
</evidence>
<dbReference type="InterPro" id="IPR007624">
    <property type="entry name" value="RNA_pol_sigma70_r3"/>
</dbReference>
<name>A0AAD7XQ89_9STRA</name>
<dbReference type="Pfam" id="PF04539">
    <property type="entry name" value="Sigma70_r3"/>
    <property type="match status" value="1"/>
</dbReference>
<dbReference type="NCBIfam" id="TIGR02937">
    <property type="entry name" value="sigma70-ECF"/>
    <property type="match status" value="1"/>
</dbReference>
<proteinExistence type="inferred from homology"/>
<feature type="domain" description="RNA polymerase sigma-70 region 4" evidence="10">
    <location>
        <begin position="372"/>
        <end position="422"/>
    </location>
</feature>
<dbReference type="InterPro" id="IPR014284">
    <property type="entry name" value="RNA_pol_sigma-70_dom"/>
</dbReference>
<dbReference type="AlphaFoldDB" id="A0AAD7XQ89"/>
<evidence type="ECO:0000256" key="7">
    <source>
        <dbReference type="SAM" id="MobiDB-lite"/>
    </source>
</evidence>
<dbReference type="InterPro" id="IPR013324">
    <property type="entry name" value="RNA_pol_sigma_r3/r4-like"/>
</dbReference>
<dbReference type="GO" id="GO:0003677">
    <property type="term" value="F:DNA binding"/>
    <property type="evidence" value="ECO:0007669"/>
    <property type="project" value="UniProtKB-KW"/>
</dbReference>
<comment type="similarity">
    <text evidence="1">Belongs to the sigma-70 factor family.</text>
</comment>
<dbReference type="EMBL" id="JAQMWT010000322">
    <property type="protein sequence ID" value="KAJ8604839.1"/>
    <property type="molecule type" value="Genomic_DNA"/>
</dbReference>
<dbReference type="SUPFAM" id="SSF88946">
    <property type="entry name" value="Sigma2 domain of RNA polymerase sigma factors"/>
    <property type="match status" value="1"/>
</dbReference>
<protein>
    <submittedName>
        <fullName evidence="11">Uncharacterized protein</fullName>
    </submittedName>
</protein>
<sequence length="439" mass="48351">MWLPLIVLGLVRALVTTPITTRCTLVCSAGREELPERRRAGRPRKKKVEYPAANSVIRVTKPVVAPKKARRTPKRRSSPVQRDPQESLGGVEQLLTKALLSREEEVRLAELAQARQAIEAEAAQFEREEERPPTDAELAVLCGYASVGALRAARRDGVEAREQLILANMRLVVKMARSAFRRTQQTKSSFGIDRDGGQTSLSDLVGEGVFGLATAVDRFDPSRGFKLSTYATWWIRSAIADAVQKRSIIRIPVRIEQMAKRARNVTEALENELGRRPSSAEFAAATGLTQHQIKILRRSPPTSIAYSLDVPILKTSSPSRTTSSDSAVYIKSAGAPADSSLGDIIESPDLVPEHAVAFHELRDILDDVMAKTLKPTERDVLRLRLGLDDGAVRTRTEVGAIAGHSVKMIRNLERSALQKLRKDRAKLEGLEATAEMFTG</sequence>
<gene>
    <name evidence="11" type="ORF">CTAYLR_001053</name>
</gene>
<comment type="caution">
    <text evidence="11">The sequence shown here is derived from an EMBL/GenBank/DDBJ whole genome shotgun (WGS) entry which is preliminary data.</text>
</comment>
<evidence type="ECO:0000259" key="10">
    <source>
        <dbReference type="Pfam" id="PF04545"/>
    </source>
</evidence>
<dbReference type="InterPro" id="IPR036388">
    <property type="entry name" value="WH-like_DNA-bd_sf"/>
</dbReference>
<evidence type="ECO:0000259" key="8">
    <source>
        <dbReference type="Pfam" id="PF04539"/>
    </source>
</evidence>
<dbReference type="Pfam" id="PF04542">
    <property type="entry name" value="Sigma70_r2"/>
    <property type="match status" value="1"/>
</dbReference>
<dbReference type="Gene3D" id="1.10.10.10">
    <property type="entry name" value="Winged helix-like DNA-binding domain superfamily/Winged helix DNA-binding domain"/>
    <property type="match status" value="2"/>
</dbReference>
<evidence type="ECO:0000313" key="11">
    <source>
        <dbReference type="EMBL" id="KAJ8604839.1"/>
    </source>
</evidence>
<accession>A0AAD7XQ89</accession>
<dbReference type="InterPro" id="IPR007627">
    <property type="entry name" value="RNA_pol_sigma70_r2"/>
</dbReference>
<dbReference type="InterPro" id="IPR007630">
    <property type="entry name" value="RNA_pol_sigma70_r4"/>
</dbReference>
<evidence type="ECO:0000259" key="9">
    <source>
        <dbReference type="Pfam" id="PF04542"/>
    </source>
</evidence>
<feature type="domain" description="RNA polymerase sigma-70 region 2" evidence="9">
    <location>
        <begin position="198"/>
        <end position="247"/>
    </location>
</feature>
<evidence type="ECO:0000256" key="4">
    <source>
        <dbReference type="ARBA" id="ARBA00023125"/>
    </source>
</evidence>
<keyword evidence="3" id="KW-0731">Sigma factor</keyword>